<accession>A0ABX8VKD5</accession>
<dbReference type="EMBL" id="CP080333">
    <property type="protein sequence ID" value="QYL15964.1"/>
    <property type="molecule type" value="Genomic_DNA"/>
</dbReference>
<evidence type="ECO:0000313" key="4">
    <source>
        <dbReference type="EMBL" id="QYL15964.1"/>
    </source>
</evidence>
<keyword evidence="4" id="KW-0449">Lipoprotein</keyword>
<feature type="chain" id="PRO_5045698797" evidence="3">
    <location>
        <begin position="21"/>
        <end position="237"/>
    </location>
</feature>
<organism evidence="4 5">
    <name type="scientific">Mycolicibacterium pallens</name>
    <dbReference type="NCBI Taxonomy" id="370524"/>
    <lineage>
        <taxon>Bacteria</taxon>
        <taxon>Bacillati</taxon>
        <taxon>Actinomycetota</taxon>
        <taxon>Actinomycetes</taxon>
        <taxon>Mycobacteriales</taxon>
        <taxon>Mycobacteriaceae</taxon>
        <taxon>Mycolicibacterium</taxon>
    </lineage>
</organism>
<feature type="signal peptide" evidence="3">
    <location>
        <begin position="1"/>
        <end position="20"/>
    </location>
</feature>
<dbReference type="InterPro" id="IPR019674">
    <property type="entry name" value="Lipoprotein_LpqN/LpqT-like"/>
</dbReference>
<dbReference type="Gene3D" id="3.40.1000.10">
    <property type="entry name" value="Mog1/PsbP, alpha/beta/alpha sandwich"/>
    <property type="match status" value="1"/>
</dbReference>
<feature type="region of interest" description="Disordered" evidence="2">
    <location>
        <begin position="26"/>
        <end position="65"/>
    </location>
</feature>
<gene>
    <name evidence="4" type="ORF">K0O64_23365</name>
</gene>
<evidence type="ECO:0000256" key="3">
    <source>
        <dbReference type="SAM" id="SignalP"/>
    </source>
</evidence>
<sequence>MNKMTAVATAGLAAVSLSFALVGCGSDSKNDSKTSTSTSTSTATSTSKSTETSASPTQAAGKNKTIQDYLKENQITETPVHRGDPGSPNIDLAMPPGWSDAGQQTPDWAYGAIVFDSPEDKNDPPSIIAIVSKLTGNVDPKKVLEFAPGELQNLPGWQSLGDGSGANKSTLSGFDAVQLGGNYTKDGKKRIIAQKTVVIPGQDGLYVLQMNADALDGQEGPLMDATNVIDEKTTITP</sequence>
<reference evidence="4 5" key="1">
    <citation type="submission" date="2021-07" db="EMBL/GenBank/DDBJ databases">
        <title>Whole genome sequencing of non-tuberculosis mycobacteria type-strains.</title>
        <authorList>
            <person name="Igarashi Y."/>
            <person name="Osugi A."/>
            <person name="Mitarai S."/>
        </authorList>
    </citation>
    <scope>NUCLEOTIDE SEQUENCE [LARGE SCALE GENOMIC DNA]</scope>
    <source>
        <strain evidence="4 5">JCM 16370</strain>
    </source>
</reference>
<evidence type="ECO:0000256" key="2">
    <source>
        <dbReference type="SAM" id="MobiDB-lite"/>
    </source>
</evidence>
<proteinExistence type="predicted"/>
<dbReference type="RefSeq" id="WP_071949443.1">
    <property type="nucleotide sequence ID" value="NZ_BAAAVX010000040.1"/>
</dbReference>
<dbReference type="Pfam" id="PF10738">
    <property type="entry name" value="Lpp-LpqN"/>
    <property type="match status" value="1"/>
</dbReference>
<keyword evidence="5" id="KW-1185">Reference proteome</keyword>
<keyword evidence="1 3" id="KW-0732">Signal</keyword>
<dbReference type="PROSITE" id="PS51257">
    <property type="entry name" value="PROKAR_LIPOPROTEIN"/>
    <property type="match status" value="1"/>
</dbReference>
<feature type="compositionally biased region" description="Low complexity" evidence="2">
    <location>
        <begin position="33"/>
        <end position="57"/>
    </location>
</feature>
<protein>
    <submittedName>
        <fullName evidence="4">LpqN/LpqT family lipoprotein</fullName>
    </submittedName>
</protein>
<dbReference type="Proteomes" id="UP000825367">
    <property type="component" value="Chromosome"/>
</dbReference>
<evidence type="ECO:0000256" key="1">
    <source>
        <dbReference type="ARBA" id="ARBA00022729"/>
    </source>
</evidence>
<name>A0ABX8VKD5_9MYCO</name>
<evidence type="ECO:0000313" key="5">
    <source>
        <dbReference type="Proteomes" id="UP000825367"/>
    </source>
</evidence>